<organism evidence="1 2">
    <name type="scientific">Azorhizobium caulinodans (strain ATCC 43989 / DSM 5975 / JCM 20966 / LMG 6465 / NBRC 14845 / NCIMB 13405 / ORS 571)</name>
    <dbReference type="NCBI Taxonomy" id="438753"/>
    <lineage>
        <taxon>Bacteria</taxon>
        <taxon>Pseudomonadati</taxon>
        <taxon>Pseudomonadota</taxon>
        <taxon>Alphaproteobacteria</taxon>
        <taxon>Hyphomicrobiales</taxon>
        <taxon>Xanthobacteraceae</taxon>
        <taxon>Azorhizobium</taxon>
    </lineage>
</organism>
<protein>
    <submittedName>
        <fullName evidence="1">Uncharacterized protein</fullName>
    </submittedName>
</protein>
<dbReference type="KEGG" id="azc:AZC_0917"/>
<reference evidence="1 2" key="4">
    <citation type="journal article" date="2009" name="Appl. Environ. Microbiol.">
        <title>Comparative genome-wide transcriptional profiling of Azorhizobium caulinodans ORS571 grown under free-living and symbiotic conditions.</title>
        <authorList>
            <person name="Tsukada S."/>
            <person name="Aono T."/>
            <person name="Akiba N."/>
            <person name="Lee KB."/>
            <person name="Liu CT."/>
            <person name="Toyazaki H."/>
            <person name="Oyaizu H."/>
        </authorList>
    </citation>
    <scope>NUCLEOTIDE SEQUENCE [LARGE SCALE GENOMIC DNA]</scope>
    <source>
        <strain evidence="2">ATCC 43989 / DSM 5975 / JCM 20966 / LMG 6465 / NBRC 14845 / NCIMB 13405 / ORS 571</strain>
    </source>
</reference>
<sequence>MSNSRHVCIVETAPMTANDTALHTFIQQGENMRSHEAFAGALRRYALDLVRLYRSSPILNKIVNEEGRFLISSLALQLHLHRDPRDPADGLTLSRLRELCAAHGVASPGRVTAFLGLMRMAGFVAPKPTEDRRSKLLVPTARLWDHVRIYTVIHMRGIEALYPGTSYLARLDHDAAFLENFHRAAGGYYLRGTRLPDGFPELAVFTSADAGYMVLLSIFLQLPLEGGRARPGTVDLPLTPTAKRFGVSRSHLVNLLRAAQAAGFLEVSGSGGRGVDVAPSLISLLERWFGANMALMSQSASEAALRAAA</sequence>
<gene>
    <name evidence="1" type="ordered locus">AZC_0917</name>
</gene>
<reference evidence="1 2" key="6">
    <citation type="journal article" date="2011" name="Appl. Environ. Microbiol.">
        <title>Involvement of the azorhizobial chromosome partition gene (parA) in the onset of bacteroid differentiation during Sesbania rostrata stem nodule development.</title>
        <authorList>
            <person name="Liu CT."/>
            <person name="Lee KB."/>
            <person name="Wang YS."/>
            <person name="Peng MH."/>
            <person name="Lee KT."/>
            <person name="Suzuki S."/>
            <person name="Suzuki T."/>
            <person name="Oyaizu H."/>
        </authorList>
    </citation>
    <scope>NUCLEOTIDE SEQUENCE [LARGE SCALE GENOMIC DNA]</scope>
    <source>
        <strain evidence="2">ATCC 43989 / DSM 5975 / JCM 20966 / LMG 6465 / NBRC 14845 / NCIMB 13405 / ORS 571</strain>
    </source>
</reference>
<evidence type="ECO:0000313" key="1">
    <source>
        <dbReference type="EMBL" id="BAF86915.1"/>
    </source>
</evidence>
<dbReference type="AlphaFoldDB" id="A8HU83"/>
<proteinExistence type="predicted"/>
<dbReference type="HOGENOM" id="CLU_076525_0_0_5"/>
<dbReference type="STRING" id="438753.AZC_0917"/>
<keyword evidence="2" id="KW-1185">Reference proteome</keyword>
<reference evidence="1 2" key="1">
    <citation type="journal article" date="2007" name="Appl. Environ. Microbiol.">
        <title>Rhizobial factors required for stem nodule maturation and maintenance in Sesbania rostrata-Azorhizobium caulinodans ORS571 symbiosis.</title>
        <authorList>
            <person name="Suzuki S."/>
            <person name="Aono T."/>
            <person name="Lee KB."/>
            <person name="Suzuki T."/>
            <person name="Liu CT."/>
            <person name="Miwa H."/>
            <person name="Wakao S."/>
            <person name="Iki T."/>
            <person name="Oyaizu H."/>
        </authorList>
    </citation>
    <scope>NUCLEOTIDE SEQUENCE [LARGE SCALE GENOMIC DNA]</scope>
    <source>
        <strain evidence="2">ATCC 43989 / DSM 5975 / JCM 20966 / LMG 6465 / NBRC 14845 / NCIMB 13405 / ORS 571</strain>
    </source>
</reference>
<dbReference type="eggNOG" id="COG1959">
    <property type="taxonomic scope" value="Bacteria"/>
</dbReference>
<reference evidence="2" key="2">
    <citation type="submission" date="2007-04" db="EMBL/GenBank/DDBJ databases">
        <title>Complete genome sequence of the nitrogen-fixing bacterium Azorhizobium caulinodans ORS571.</title>
        <authorList>
            <person name="Lee K.B."/>
            <person name="Backer P.D."/>
            <person name="Aono T."/>
            <person name="Liu C.T."/>
            <person name="Suzuki S."/>
            <person name="Suzuki T."/>
            <person name="Kaneko T."/>
            <person name="Yamada M."/>
            <person name="Tabata S."/>
            <person name="Kupfer D.M."/>
            <person name="Najar F.Z."/>
            <person name="Wiley G.B."/>
            <person name="Roe B."/>
            <person name="Binnewies T."/>
            <person name="Ussery D."/>
            <person name="Vereecke D."/>
            <person name="Gevers D."/>
            <person name="Holsters M."/>
            <person name="Oyaizu H."/>
        </authorList>
    </citation>
    <scope>NUCLEOTIDE SEQUENCE [LARGE SCALE GENOMIC DNA]</scope>
    <source>
        <strain evidence="2">ATCC 43989 / DSM 5975 / JCM 20966 / LMG 6465 / NBRC 14845 / NCIMB 13405 / ORS 571</strain>
    </source>
</reference>
<reference evidence="1 2" key="5">
    <citation type="journal article" date="2010" name="Appl. Environ. Microbiol.">
        <title>phrR-like gene praR of Azorhizobium caulinodans ORS571 is essential for symbiosis with Sesbania rostrata and is involved in expression of reb genes.</title>
        <authorList>
            <person name="Akiba N."/>
            <person name="Aono T."/>
            <person name="Toyazaki H."/>
            <person name="Sato S."/>
            <person name="Oyaizu H."/>
        </authorList>
    </citation>
    <scope>NUCLEOTIDE SEQUENCE [LARGE SCALE GENOMIC DNA]</scope>
    <source>
        <strain evidence="2">ATCC 43989 / DSM 5975 / JCM 20966 / LMG 6465 / NBRC 14845 / NCIMB 13405 / ORS 571</strain>
    </source>
</reference>
<dbReference type="Proteomes" id="UP000000270">
    <property type="component" value="Chromosome"/>
</dbReference>
<name>A8HU83_AZOC5</name>
<evidence type="ECO:0000313" key="2">
    <source>
        <dbReference type="Proteomes" id="UP000000270"/>
    </source>
</evidence>
<dbReference type="EMBL" id="AP009384">
    <property type="protein sequence ID" value="BAF86915.1"/>
    <property type="molecule type" value="Genomic_DNA"/>
</dbReference>
<accession>A8HU83</accession>
<reference evidence="1 2" key="3">
    <citation type="journal article" date="2008" name="BMC Genomics">
        <title>The genome of the versatile nitrogen fixer Azorhizobium caulinodans ORS571.</title>
        <authorList>
            <person name="Lee KB."/>
            <person name="Backer P.D."/>
            <person name="Aono T."/>
            <person name="Liu CT."/>
            <person name="Suzuki S."/>
            <person name="Suzuki T."/>
            <person name="Kaneko T."/>
            <person name="Yamada M."/>
            <person name="Tabata S."/>
            <person name="Kupfer D.M."/>
            <person name="Najar F.Z."/>
            <person name="Wiley G.B."/>
            <person name="Roe B."/>
            <person name="Binnewies T.T."/>
            <person name="Ussery D.W."/>
            <person name="D'Haeze W."/>
            <person name="Herder J.D."/>
            <person name="Gevers D."/>
            <person name="Vereecke D."/>
            <person name="Holsters M."/>
            <person name="Oyaizu H."/>
        </authorList>
    </citation>
    <scope>NUCLEOTIDE SEQUENCE [LARGE SCALE GENOMIC DNA]</scope>
    <source>
        <strain evidence="2">ATCC 43989 / DSM 5975 / JCM 20966 / LMG 6465 / NBRC 14845 / NCIMB 13405 / ORS 571</strain>
    </source>
</reference>